<sequence length="296" mass="34103">MKHISILVLCLLLCHIGRAQTGRAFMTSPDGGMYAYKRINHAPYDTTDVNVFYKVSFLPDSTKKDRYRDGQTLLMISDDYTWFGDYYKIKADSVNNYLAKSKKNAHDKKANDDFNMLVTKTTFDYIMLADLKGSQTTVQLRSPLNKYQYTYPTPQIQWTLLSGDTIINDLQCKKATCRYAGRNFIAWYAESMPLPYGPFVFSGLPGLVMKLYDDKLNWIFTNNGISKAASTDMMYLYKDKRYKKTTREKALSAYRNEVENFVSIAIESGVITVVKKSPNFDKMMAPRPSNMLELEW</sequence>
<dbReference type="EMBL" id="LFQU01000006">
    <property type="protein sequence ID" value="KOO69003.1"/>
    <property type="molecule type" value="Genomic_DNA"/>
</dbReference>
<accession>A0A8E1QYD8</accession>
<dbReference type="Proteomes" id="UP000036951">
    <property type="component" value="Unassembled WGS sequence"/>
</dbReference>
<dbReference type="InterPro" id="IPR005901">
    <property type="entry name" value="GLPGLI"/>
</dbReference>
<name>A0A8E1QYD8_9BACT</name>
<organism evidence="2 3">
    <name type="scientific">Xylanibacter rarus</name>
    <dbReference type="NCBI Taxonomy" id="1676614"/>
    <lineage>
        <taxon>Bacteria</taxon>
        <taxon>Pseudomonadati</taxon>
        <taxon>Bacteroidota</taxon>
        <taxon>Bacteroidia</taxon>
        <taxon>Bacteroidales</taxon>
        <taxon>Prevotellaceae</taxon>
        <taxon>Xylanibacter</taxon>
    </lineage>
</organism>
<feature type="signal peptide" evidence="1">
    <location>
        <begin position="1"/>
        <end position="19"/>
    </location>
</feature>
<evidence type="ECO:0000256" key="1">
    <source>
        <dbReference type="SAM" id="SignalP"/>
    </source>
</evidence>
<comment type="caution">
    <text evidence="2">The sequence shown here is derived from an EMBL/GenBank/DDBJ whole genome shotgun (WGS) entry which is preliminary data.</text>
</comment>
<gene>
    <name evidence="2" type="ORF">ACU52_04875</name>
</gene>
<keyword evidence="3" id="KW-1185">Reference proteome</keyword>
<protein>
    <recommendedName>
        <fullName evidence="4">GLPGLI family protein</fullName>
    </recommendedName>
</protein>
<dbReference type="OrthoDB" id="1440774at2"/>
<evidence type="ECO:0008006" key="4">
    <source>
        <dbReference type="Google" id="ProtNLM"/>
    </source>
</evidence>
<reference evidence="2 3" key="1">
    <citation type="submission" date="2015-06" db="EMBL/GenBank/DDBJ databases">
        <title>Prevotella sp. 109, sp. nov., a novel member of the family Prevotellaceae isolated from human faeces.</title>
        <authorList>
            <person name="Shkoporov A.N."/>
            <person name="Chaplin A.V."/>
            <person name="Kafarskaia L.I."/>
            <person name="Efimov B.A."/>
        </authorList>
    </citation>
    <scope>NUCLEOTIDE SEQUENCE [LARGE SCALE GENOMIC DNA]</scope>
    <source>
        <strain evidence="2 3">109</strain>
    </source>
</reference>
<proteinExistence type="predicted"/>
<evidence type="ECO:0000313" key="3">
    <source>
        <dbReference type="Proteomes" id="UP000036951"/>
    </source>
</evidence>
<evidence type="ECO:0000313" key="2">
    <source>
        <dbReference type="EMBL" id="KOO69003.1"/>
    </source>
</evidence>
<keyword evidence="1" id="KW-0732">Signal</keyword>
<dbReference type="AlphaFoldDB" id="A0A8E1QYD8"/>
<dbReference type="RefSeq" id="WP_053397960.1">
    <property type="nucleotide sequence ID" value="NZ_LFQU01000006.1"/>
</dbReference>
<feature type="chain" id="PRO_5034754326" description="GLPGLI family protein" evidence="1">
    <location>
        <begin position="20"/>
        <end position="296"/>
    </location>
</feature>
<dbReference type="NCBIfam" id="TIGR01200">
    <property type="entry name" value="GLPGLI"/>
    <property type="match status" value="1"/>
</dbReference>